<dbReference type="SUPFAM" id="SSF117281">
    <property type="entry name" value="Kelch motif"/>
    <property type="match status" value="1"/>
</dbReference>
<dbReference type="InterPro" id="IPR057499">
    <property type="entry name" value="Kelch_FKB95"/>
</dbReference>
<gene>
    <name evidence="2" type="ORF">DARMORV10_C04P20610.1</name>
</gene>
<evidence type="ECO:0000313" key="2">
    <source>
        <dbReference type="EMBL" id="CAF1828377.1"/>
    </source>
</evidence>
<dbReference type="PANTHER" id="PTHR24414">
    <property type="entry name" value="F-BOX/KELCH-REPEAT PROTEIN SKIP4"/>
    <property type="match status" value="1"/>
</dbReference>
<dbReference type="AlphaFoldDB" id="A0A816JE91"/>
<dbReference type="Pfam" id="PF00646">
    <property type="entry name" value="F-box"/>
    <property type="match status" value="1"/>
</dbReference>
<dbReference type="Pfam" id="PF25210">
    <property type="entry name" value="Kelch_FKB95"/>
    <property type="match status" value="1"/>
</dbReference>
<protein>
    <submittedName>
        <fullName evidence="2">(rape) hypothetical protein</fullName>
    </submittedName>
</protein>
<organism evidence="2">
    <name type="scientific">Brassica napus</name>
    <name type="common">Rape</name>
    <dbReference type="NCBI Taxonomy" id="3708"/>
    <lineage>
        <taxon>Eukaryota</taxon>
        <taxon>Viridiplantae</taxon>
        <taxon>Streptophyta</taxon>
        <taxon>Embryophyta</taxon>
        <taxon>Tracheophyta</taxon>
        <taxon>Spermatophyta</taxon>
        <taxon>Magnoliopsida</taxon>
        <taxon>eudicotyledons</taxon>
        <taxon>Gunneridae</taxon>
        <taxon>Pentapetalae</taxon>
        <taxon>rosids</taxon>
        <taxon>malvids</taxon>
        <taxon>Brassicales</taxon>
        <taxon>Brassicaceae</taxon>
        <taxon>Brassiceae</taxon>
        <taxon>Brassica</taxon>
    </lineage>
</organism>
<dbReference type="Gene3D" id="2.120.10.80">
    <property type="entry name" value="Kelch-type beta propeller"/>
    <property type="match status" value="1"/>
</dbReference>
<dbReference type="PANTHER" id="PTHR24414:SF166">
    <property type="entry name" value="F-BOX DOMAIN-CONTAINING PROTEIN"/>
    <property type="match status" value="1"/>
</dbReference>
<dbReference type="EMBL" id="HG994368">
    <property type="protein sequence ID" value="CAF1828377.1"/>
    <property type="molecule type" value="Genomic_DNA"/>
</dbReference>
<dbReference type="Proteomes" id="UP001295469">
    <property type="component" value="Chromosome C04"/>
</dbReference>
<dbReference type="InterPro" id="IPR015915">
    <property type="entry name" value="Kelch-typ_b-propeller"/>
</dbReference>
<dbReference type="CDD" id="cd22152">
    <property type="entry name" value="F-box_AtAFR-like"/>
    <property type="match status" value="1"/>
</dbReference>
<reference evidence="2" key="1">
    <citation type="submission" date="2021-01" db="EMBL/GenBank/DDBJ databases">
        <authorList>
            <consortium name="Genoscope - CEA"/>
            <person name="William W."/>
        </authorList>
    </citation>
    <scope>NUCLEOTIDE SEQUENCE</scope>
</reference>
<accession>A0A816JE91</accession>
<dbReference type="InterPro" id="IPR001810">
    <property type="entry name" value="F-box_dom"/>
</dbReference>
<feature type="domain" description="F-box" evidence="1">
    <location>
        <begin position="14"/>
        <end position="67"/>
    </location>
</feature>
<evidence type="ECO:0000259" key="1">
    <source>
        <dbReference type="PROSITE" id="PS50181"/>
    </source>
</evidence>
<sequence length="367" mass="41988">MASKTERDIESQAPALITSLPEDVMIDILARVPRREYPTLSLVSKFHRTLLLLLYDDKSRDYRWYTLHRKANGKRSLVLIHSLPAKKLDATILSVGSSIYVFGGGRDGFLRIDCGLRTVEHLPNMPLHMSHKIADIIDGRIYVIGNNYDSMKKKKAMVVFNTEAKMWEPGMILRPNIDLGETLYGCVAMADKMYTTDKNKSFVYTPKEGIWETDEMLSSKTWRDACVVDDVLYYYDTDALQLRTYDSKRRCWGVVEGLKNLLHITLCRIDLVGSVAKPISLTLELNKYNHLKSSALETDKTLLLHCLFRNGETEVESSESESSLAPNVWMSLLFINQIVSWSSFMDKYIYTCKNPPFSHYNAVAIEQ</sequence>
<dbReference type="InterPro" id="IPR050354">
    <property type="entry name" value="F-box/kelch-repeat_ARATH"/>
</dbReference>
<name>A0A816JE91_BRANA</name>
<proteinExistence type="predicted"/>
<dbReference type="PROSITE" id="PS50181">
    <property type="entry name" value="FBOX"/>
    <property type="match status" value="1"/>
</dbReference>